<dbReference type="Pfam" id="PF13499">
    <property type="entry name" value="EF-hand_7"/>
    <property type="match status" value="1"/>
</dbReference>
<dbReference type="GO" id="GO:0003779">
    <property type="term" value="F:actin binding"/>
    <property type="evidence" value="ECO:0007669"/>
    <property type="project" value="UniProtKB-KW"/>
</dbReference>
<dbReference type="SUPFAM" id="SSF47473">
    <property type="entry name" value="EF-hand"/>
    <property type="match status" value="1"/>
</dbReference>
<feature type="compositionally biased region" description="Polar residues" evidence="9">
    <location>
        <begin position="6896"/>
        <end position="6918"/>
    </location>
</feature>
<evidence type="ECO:0000256" key="4">
    <source>
        <dbReference type="ARBA" id="ARBA00022737"/>
    </source>
</evidence>
<comment type="subcellular location">
    <subcellularLocation>
        <location evidence="1">Cytoplasm</location>
        <location evidence="1">Cytoskeleton</location>
    </subcellularLocation>
</comment>
<dbReference type="FunFam" id="1.20.58.60:FF:000040">
    <property type="entry name" value="Short stop, isoform N"/>
    <property type="match status" value="1"/>
</dbReference>
<keyword evidence="3" id="KW-0597">Phosphoprotein</keyword>
<feature type="region of interest" description="Disordered" evidence="9">
    <location>
        <begin position="6700"/>
        <end position="6918"/>
    </location>
</feature>
<evidence type="ECO:0000259" key="12">
    <source>
        <dbReference type="PROSITE" id="PS51460"/>
    </source>
</evidence>
<dbReference type="GO" id="GO:0031122">
    <property type="term" value="P:cytoplasmic microtubule organization"/>
    <property type="evidence" value="ECO:0007669"/>
    <property type="project" value="TreeGrafter"/>
</dbReference>
<evidence type="ECO:0000256" key="5">
    <source>
        <dbReference type="ARBA" id="ARBA00022837"/>
    </source>
</evidence>
<feature type="coiled-coil region" evidence="8">
    <location>
        <begin position="4029"/>
        <end position="4127"/>
    </location>
</feature>
<feature type="domain" description="EF-hand" evidence="11">
    <location>
        <begin position="6524"/>
        <end position="6559"/>
    </location>
</feature>
<dbReference type="FunFam" id="1.20.58.60:FF:000001">
    <property type="entry name" value="Microtubule-actin cross-linking factor 1"/>
    <property type="match status" value="3"/>
</dbReference>
<evidence type="ECO:0000256" key="2">
    <source>
        <dbReference type="ARBA" id="ARBA00022490"/>
    </source>
</evidence>
<dbReference type="Gene3D" id="1.20.58.60">
    <property type="match status" value="28"/>
</dbReference>
<dbReference type="GO" id="GO:0005198">
    <property type="term" value="F:structural molecule activity"/>
    <property type="evidence" value="ECO:0007669"/>
    <property type="project" value="TreeGrafter"/>
</dbReference>
<dbReference type="InterPro" id="IPR041615">
    <property type="entry name" value="Desmoplakin_SH3"/>
</dbReference>
<evidence type="ECO:0000256" key="1">
    <source>
        <dbReference type="ARBA" id="ARBA00004245"/>
    </source>
</evidence>
<dbReference type="GeneID" id="106672032"/>
<dbReference type="Gene3D" id="1.10.238.10">
    <property type="entry name" value="EF-hand"/>
    <property type="match status" value="1"/>
</dbReference>
<feature type="domain" description="Calponin-homology (CH)" evidence="10">
    <location>
        <begin position="42"/>
        <end position="165"/>
    </location>
</feature>
<dbReference type="GO" id="GO:0005509">
    <property type="term" value="F:calcium ion binding"/>
    <property type="evidence" value="ECO:0007669"/>
    <property type="project" value="InterPro"/>
</dbReference>
<feature type="region of interest" description="Disordered" evidence="9">
    <location>
        <begin position="6125"/>
        <end position="6157"/>
    </location>
</feature>
<dbReference type="GO" id="GO:0005737">
    <property type="term" value="C:cytoplasm"/>
    <property type="evidence" value="ECO:0007669"/>
    <property type="project" value="TreeGrafter"/>
</dbReference>
<dbReference type="SMART" id="SM00243">
    <property type="entry name" value="GAS2"/>
    <property type="match status" value="1"/>
</dbReference>
<dbReference type="Gene3D" id="3.90.1290.10">
    <property type="entry name" value="Plakin repeat"/>
    <property type="match status" value="6"/>
</dbReference>
<dbReference type="GO" id="GO:0042060">
    <property type="term" value="P:wound healing"/>
    <property type="evidence" value="ECO:0007669"/>
    <property type="project" value="TreeGrafter"/>
</dbReference>
<dbReference type="InterPro" id="IPR035915">
    <property type="entry name" value="Plakin_repeat_sf"/>
</dbReference>
<dbReference type="SMART" id="SM00250">
    <property type="entry name" value="PLEC"/>
    <property type="match status" value="11"/>
</dbReference>
<dbReference type="GO" id="GO:0030056">
    <property type="term" value="C:hemidesmosome"/>
    <property type="evidence" value="ECO:0007669"/>
    <property type="project" value="TreeGrafter"/>
</dbReference>
<keyword evidence="4" id="KW-0677">Repeat</keyword>
<name>A0A8I6TMH9_CIMLE</name>
<organism evidence="13 14">
    <name type="scientific">Cimex lectularius</name>
    <name type="common">Bed bug</name>
    <name type="synonym">Acanthia lectularia</name>
    <dbReference type="NCBI Taxonomy" id="79782"/>
    <lineage>
        <taxon>Eukaryota</taxon>
        <taxon>Metazoa</taxon>
        <taxon>Ecdysozoa</taxon>
        <taxon>Arthropoda</taxon>
        <taxon>Hexapoda</taxon>
        <taxon>Insecta</taxon>
        <taxon>Pterygota</taxon>
        <taxon>Neoptera</taxon>
        <taxon>Paraneoptera</taxon>
        <taxon>Hemiptera</taxon>
        <taxon>Heteroptera</taxon>
        <taxon>Panheteroptera</taxon>
        <taxon>Cimicomorpha</taxon>
        <taxon>Cimicidae</taxon>
        <taxon>Cimex</taxon>
    </lineage>
</organism>
<dbReference type="EnsemblMetazoa" id="XM_024228200.1">
    <property type="protein sequence ID" value="XP_024083968.1"/>
    <property type="gene ID" value="LOC106672032"/>
</dbReference>
<dbReference type="InterPro" id="IPR003108">
    <property type="entry name" value="GAR_dom"/>
</dbReference>
<evidence type="ECO:0000259" key="11">
    <source>
        <dbReference type="PROSITE" id="PS50222"/>
    </source>
</evidence>
<feature type="coiled-coil region" evidence="8">
    <location>
        <begin position="393"/>
        <end position="477"/>
    </location>
</feature>
<keyword evidence="6" id="KW-0009">Actin-binding</keyword>
<dbReference type="OrthoDB" id="2250192at2759"/>
<dbReference type="Pfam" id="PF02187">
    <property type="entry name" value="GAS2"/>
    <property type="match status" value="1"/>
</dbReference>
<reference evidence="13" key="1">
    <citation type="submission" date="2022-01" db="UniProtKB">
        <authorList>
            <consortium name="EnsemblMetazoa"/>
        </authorList>
    </citation>
    <scope>IDENTIFICATION</scope>
</reference>
<dbReference type="Proteomes" id="UP000494040">
    <property type="component" value="Unassembled WGS sequence"/>
</dbReference>
<dbReference type="SMART" id="SM00054">
    <property type="entry name" value="EFh"/>
    <property type="match status" value="2"/>
</dbReference>
<feature type="domain" description="EF-hand" evidence="11">
    <location>
        <begin position="6488"/>
        <end position="6523"/>
    </location>
</feature>
<dbReference type="Gene3D" id="3.30.920.20">
    <property type="entry name" value="Gas2-like domain"/>
    <property type="match status" value="1"/>
</dbReference>
<dbReference type="InterPro" id="IPR002017">
    <property type="entry name" value="Spectrin_repeat"/>
</dbReference>
<feature type="compositionally biased region" description="Low complexity" evidence="9">
    <location>
        <begin position="6858"/>
        <end position="6893"/>
    </location>
</feature>
<dbReference type="InterPro" id="IPR001101">
    <property type="entry name" value="Plectin_repeat"/>
</dbReference>
<dbReference type="PROSITE" id="PS50021">
    <property type="entry name" value="CH"/>
    <property type="match status" value="2"/>
</dbReference>
<feature type="region of interest" description="Disordered" evidence="9">
    <location>
        <begin position="6365"/>
        <end position="6430"/>
    </location>
</feature>
<evidence type="ECO:0000256" key="9">
    <source>
        <dbReference type="SAM" id="MobiDB-lite"/>
    </source>
</evidence>
<dbReference type="FunFam" id="1.10.418.10:FF:000048">
    <property type="entry name" value="Short stop, isoform B"/>
    <property type="match status" value="1"/>
</dbReference>
<dbReference type="PROSITE" id="PS00019">
    <property type="entry name" value="ACTININ_1"/>
    <property type="match status" value="1"/>
</dbReference>
<dbReference type="SUPFAM" id="SSF143575">
    <property type="entry name" value="GAS2 domain-like"/>
    <property type="match status" value="1"/>
</dbReference>
<keyword evidence="7" id="KW-0206">Cytoskeleton</keyword>
<dbReference type="InterPro" id="IPR018247">
    <property type="entry name" value="EF_Hand_1_Ca_BS"/>
</dbReference>
<evidence type="ECO:0000256" key="6">
    <source>
        <dbReference type="ARBA" id="ARBA00023203"/>
    </source>
</evidence>
<sequence length="6918" mass="785723">METTKRAKTGLSVEERQLYEHNLSKFKGIWERFSTQIDERDAIQKKTFTKWVNKHLKKHWTNSKTYTQLCIFPETIITANRHVNDLFTDLQDGLNLISLLEVLSGEHLHREKGRMRFHALQNVELVLNFLRYKKIKLVNIRPEDIVDGNPKLTLGLIWTIILHFQISDIVLSQREENVSPKEVLLKWAKKSTARYPEVRVSDFTTSWRDGLAFNALIHRNRPDLIDWRSVKTKTVRERLETAFYSAEKVGVTRLLDPEDVDTHEIDEKSIITYISSIYDVFPEPPAKHPLYDNESQVLTQEYREVASSLHLWICEYTSVFSERTLPATLQDLVKASQESSRFKTYEVPAKQSDRQKLSLLYTELQKIYESTGEVDIEPELHIDVLERNWNKLLSLHQERDQQLQDEIKKFERLDRLAERLSRDCKRVDSRLDDVESRVTEESRRLERLHPLDAKRNAESLESEMRSIEETINGLVQDLGILKTVGHQAAPGLERRVTKLHQKWVALRSSLHQKLIARLASMSFPVVEERTVTRQTRTVLETRLVDTNHHFRSLQQAIDWCKAKIKLINESDLGNDLAGVKIELSHHEREHKEIDRFKTTVEQCAAAKTQFTGEEQQLYQQHLNTLHKVYSELLTTSNKRLSDLESLLDYLQSLQNQLAWLSEKEAIEVARDWSDPNINLLSVQHYHDNLMSELEKREVSVRSVLERGNSLVLQNHPAGKTISRWTELLKEAWSRLLQFSLACEIHTEATRKYQEYQKDLREAEAWLQSRDELLNTVYSASEFSLDEGERLLKGMQEMREELNKKAPLFAELTARAAKVPPIRQRRLPVTRPIQVTAVCNYTSDTVYIEKEDTWLLHDNSALTQWRVSSLSSRSNDTNVPGVVFFIPPPGKELLEGAERLNRSFESTTSLWQKKHMRLRQNMIFATIRVVRSWDLAQFVGMGSEQRNAIRRALNEDADKLLSEGDPSDPQLRRLRREMEEVNRLFEELERRARQEDEQKAALREFTETSNRIQTTLDEYERTLNNRILNSIARDSHTLERQVLQHKDFENDLKSLTPEIDSLQVLFNTLPRKSHQHSAKVESILQQWNTIWNYSHLYVERMKCVEIVLASLDEARNVVSELEIKLASFGEMPSELEPLRDVHDDLIRLQNAIAARQPVVDQLIDDATNTRRVVVRSRDRTSEREHGDLDRLDEDVNSVTKRWNDLCANLVHRLRSCEAAYSLLDNFGQTYQTEVKFIDESYKQLNELPPVSHAKHHIEPTKVLFTSIVERTQPLEQVNIDGGRFIREAKIYAVSLRRYADDVMKWNPSFERPEYEEPSPTTKVEQMLDNLNQRFLTLVTVMQDRIRQMAALSGDKDLQEFVRMMKPAQLRTFRTVFSITETTKQISSKWLPDTCDMGNQMNGRSEDEKSSEIINEKGITDPETGRVLTIGEAIRKRILDVRNGTVRVKGDTLSLKEAAEQGVIQERLVQRLLAPVVGAASLLEQIQRELLNAENPVSQFCLSDFISLDLVYDEKVLDRKTGNLLTFGDAVKSKIMNPDFYEIYSQDKKITLRDGLKTGFKMADVEKPLSLKDAVDFDMVDDGLIVTRYGKLTVEDAVLNNILDTNYNTILDPDTNNLITLQEALNRKIIKDGLYLGKTFQSAVQDGDFSTVNIQSVFDIGLIRFGEEYKSLKILHKEGIFDKGTFKMPEIQTLEELESQNLVRREVKDILMKKIGVKSSGKELSVFEAVSMGLLDIKTGLLVDRKHKQIGYEEALKKKLITKEGLSTLKSVLCITLTTQTKTVKKYIDNEGTPGKKLVSEDIKVVEKGFKKNIKNILDSMSRVPDKGWLLRDAIEKKVLDPNRGIFTVPGTDREVSFEECLKLGIIDEKSGRVVDLKRGRELSFLRAIEKRIMDKHGNVNGHDMEACIKNGLILLDDTSPDPLHVEKGVIFDPSSSLVILTKTGESLKFSEALKSSKLDPKKVRVNGLSLQDALDNGLLSDDFLEFNGPEGKMSVGEAIKLGYVTVEGRSVVKKYLIIDKKLSPRDLALRGVYDPKKSKFTIPFKEVCDKIFDPDDVFVKNLTLRQALEQNLFDEDGNLYDGDQKIPFFQAVKMSWIYSKEAKPRANLTLHKAIEQKILDPQTVKVKYENVDCNLNQAILDNILDPDEIVVKADENSDFVGLNEAVETKLLDLNEAVLGGLSLDAAFKVGFVRQKMPPIALENIVDGITLRDPLTGNIIDVKKSINLGIVDPDISYINGEKASDQIIKPGDEIKTKLNPFTIIEAINRGYYKNGKFLDPRINKYLTLRESIDKKLIDPTLTCVKDPKNDELLDLDKSEGILDFENGTFNYPFKMDLKKAYLKGFILPKIPPMSLPEAAVQEYKLKNLKSDLGAGKILNTPCLVNDNEILTPGEALELGLFDPESNTYRGIRLEKAVAAGFLLPKILSVKEAVDYAVYSPKSGLFNERTLNTALENLIDPDTTIVRTDSGPESFKTAVDKTTGRIATQKGELTLDQAFKKGVLYDLKVPCSLKDAYENLYSDNLFLDPKTNEFLSLKEAIDSNLIGNDENLIKTDMGLVDLKTGYEYFKGDLDKLLQNCVYKPKNTLPLQKFLKDGLYKDGRIFTDGKEMSLNLALREHKIDLDAPFCIQNNVFLTPKEAVVKNILDPRKGVFKEENIEIPLENAYQLELVQNLDKIGPYEAVRHDCGLEYANVENSKLLKNGLFVDLPSKENAKELVKEKKIVSTVKNQDLEAINDSGLIRDSGIVNPEDNSINSLEKSLEIGLINPNTTRFKNRALNVKNLPSLESVSEGFVKGDLATVRESLKDRSERLGIPIKGEMKLRDAINSGLIDPRNWSVKEKGVKLVKFIESKSIDLDVYGYLDGDTFHTKDLTLIKGIMESFKTAIENNKIDLDKGLYKFNDVNLSLMDAINCGYLDPNTIVVKDTSRRRFYKINEAFKKGITDDKGNTLDRKNSRLYNLKTGLESEIIYLDNISLIDSIDYGVYNPTNGLFTDPFSTETGMSRPRLNLAAAIGSGMVSGTSAVFRDRSGAIKSVQEAISSGSLDAVRGRFRTDDGEDLDLVKAKDRGIIVRAQSRQAMEEKYKLCDDSLRQLLEWMSDLEDRLAKQEPAQESLNGIRDQINLLKLIKEEIESQQRMVQSCLDDVRNIISNGTEFLARDEISSLERNSKSLKTRYDKSNVMTERLLRRIISASEELHKFRSEATVFSEWLEKTKRVVTEKEKMTNLRPGDSISELVNDVISHQADLRFITMAGQKFADESKEFLNSVNEYRAGLTSRPGLVEPYQGSELRRLVADLTKEYKDLSIRVTELSERLSGLGGRQREYKSALDRARQWMQSAEPRANKILAEPLAADPHSLDEQLVRAKSLNTEFAAQSRLFDNLRQSLELLIRSVEGQATRSEINELTLPVEELSSKYDSLSSGLTRRIESLDNALSQSQGVENALENVVAWLSNAENNIKSLTRPASLNKPRLEEQVRAVRAPLSEIVAYRSSIESVVVQAKQLTSSATNPRLAKRIDGKVKDVLSRYEKLLERTTKLSELLNEVTASLDEFSSHATEVENWLQEANDGIAVGGAGAVDVVVAERDAKREPLERVLREGRSLLARKDVTDTSQVRDRIKNIETQWRDLNTLLDEKARLSKIRAEQALAYDKLRDQIVAWLNAFEGKVGRLEPVALHMDIIKRQTEELKPLVKEHRDFAPTIDRLFDIGSSMEATERPESPTRRRSSVSPVKRLSTIGRKSSQELTSPTPTKVYVTSPMSPVSSGFGSRRSSQEVYHVEDFTGTQQEVAELNNRYSSLGLKLSERTTELETTKEELRKSLEHMRSLDGFIERTNRALPRDTLCATKDEADKTNKVVKSLLEEMYEKQALLESTKSSVSELLRKKQNAPGAEALQKQLEEILAKWKALHDLCKSRIQILEDLKDLYDTHEHLGTWLSAKERMVGALGPISSDPRMVQSQVEQVQVLREELRAMRPQLSHLETTTASLVTRAKWTPLEAKLKSVTDRWSALAKKLDDRAACLGVAVDSSREFDSGLNRLRDTLQNISEQVDAAQTEKDPEQHLRKIQACERQLEGARQLLADAEAAGEELCKVLTDAGSRAEIQGKLSAVNKQYNALQAKVDRRRAEIEGLLRDGREFDATVAKTLGWLSDELSSLQDRLLISADREVLQQQVDAHEPVYKEVMSREHQVIMLLDRGQSQRADKSSSRNLDSLRSQWDKLKREASERHTRLHTSMEHCRKYYKSLEAFVPWLSQAESRLESLRPDSFSRRDLDKHLRDLATFRNDVWKKSGEFEHLRSLGDTFVSSCDIDKDIVLQEVAAAKSRWDKLNNELLLKTSTLEELGRRLVDAADRLRGVSHSVQRCEDRLGSHDSISAHADPATVARLASLRDEVASLRKPLESLRTICDELDEEVSQVAQGRTSGLGDEVAALAERLDDLSSRLDDRCDRAQIAAKAVQQYNDKIKHLTTDLSTLEDEFASMKPPGRDMKTLRSQQDQLTGFNGKLARAGDDVAAMQSLADALVDSGFSADATRQQAENVSKRLSSLESASRKREQALDAAIEKLLDFNNKIDAADTLVERAFDELKRLKPVGSEPDTIRSQQDESASLRATMVEPAGAAVEVAIAAGQILVQTASPGVSTAQVERDCECISEKWNDLKEKMTDRDKKLNAGLLQSGKFQEALEGLSKWLSDMEDMVANQKAPSADYKVVKAQLQEQKFLKKMLLDRQGSMSSLVVMGREVAANCDSTERSAVERQLKSLADRFEDLTEKAATRMTALEQAMAVAKSFHDKMNPVNDWLQRTEKKIKDMELVPTDEEKIQQKIREHDALHEEILHKKTDLSDLTDIASQLASLVSDDDASGIADQVQEAANRYSKLVHASEDVATLLESARGRLRHLVVTYQQLQAWMEGMDHRLSRFKVLAVHTEQLYAQMEDLADLSEEISNQQGNVDSTVDAGHELMRSISSDEAIQLKDKLDSLQRRYNDLTVRGSDLLKQAQEALPLVQQFHNSHNKLVDWMHGAETTLQSADPREESIHALEMDIQEFRPVLENVNQLGPQLCSIGPGEGAATIEGLVTRDNRRFDAISEQVQRKAERLQLCKQRSLEVLSDVDSLLEWFREVEAQLREAEPPSSEPQVIRLQLKEHKALNDDIASQKGRVRDILDTAKKVLRESPQYEDNSVMRDKMVDLRETMDSVWRASGDRLSLLEQALGLAQHFESSHSELVSWLDEKTTEARNLRPSSLRPQALIQDQAVTQRLLQSISEHKPLVDKLNKTGESLIKLVPYEEGTKVQEMLDSDNSRYNELRNMLKARQEALEKALQESSEFSDKLEGMLRALSNAAEEMNSAEPVSAHPPKIRQQLKENEALIDEVAKREEAFEAVKKAASDVIAKSPSSDPAVKDIKRKLDKLQQLWKEVNDATKTRNKSLSEALEVAARFWSALEAVMTTLAEIERTLIEQEPPALKPELVRRQGEALGIVKSDIDHTKPRVEDVRKTGASLMALCGEADKPEVRKNIEDLDSAWDTVTSLFARREENLLDAMERAMEFHETLKALKEFLQQAESRFSALGPLGEDIGTIRQQMKEVKDLKASLDPMMIKVESLNRQAAELTERSTAEQAQGLKESLSSVNSRWDELHRGIAERYRQLENALLRLGQFQQALSELLTWISNTDKSLDTEMSPTAVDPHLLEVQLAKLKVLMNDMTAHQSSVDTLNDAGRQIVEESRGADDTTQERLKDLNKKWKALLDKAADRQTELEEALRQGQRFSAEIQDLLGWLSEVDSVIASSKPVGGLPETASEQLDRFMVVYDELEGTRPRVEAVLQRGAEMLRKSPSESSSHTQGNLKTLKSRWESVTSRANDKKIKLEIALKEATEFHDALQSFMNWLTSAEKTLSNLKPVSRVLETILNQIEEHKAFQKEVGVHRETMLQLDKKGTHLKYFSQKQDVILIKNLLISVQHRWERVVSKSAERTRALDHGYKEAKDFHDSWSNLMNWLRETDVKLDEMLTDINSAANDPIKLRQRLVKHRETQKAIAGKQIAYDATLRAAKTLRERAPKVDELTLKNMASELKELWNTVSSKAVVRQRNLEEALLYCGQVKDALDALLDWLRKTHKDLSEDGPVHGDLDTVQNLIEKHKNLEQDMENRKSQVESVEKSGRELASKSDARQMSDQVSEMTDLWRKTTHLAQKRGAKLQSALKQAEELHRSVHQLLEWLSDAESKLRLVDNLSDDETETRIMMSEHEKFMRELADKEREKDSTIRLAEEILGKAHPDAVQVVKHWISVIQSRWDEVTSWSRQRNDKLKAQLRSLQDMDALLEELLAWLGECESTLISLEHQELPDNVPATQVLVDEHQFFMETMAKRTTEIDMVVKAKTIKERKVSKKSGSTQELHELTRRQSLKSSREHLLIERRTSRSSGKEFSDPTLPHIGPKFPTKGSKTPEPQFKCARSRLLYDRWRSAWLMSWERQRRLRDHLLHLGELERLANFSWDDWRKRFLRFMNHKKSRLTDLFRKMDKNNDGLIPRDDFVDGIIKTKFDTNRPEMGAVADMFDHNSEGYIDWKEFIAALRPDWEEKKPTTEAEKIHDEVKRLVMLCTCRQKFRVFQVGEGKYRFGDSQKLRLVRILRSTVMVRVGGGWVALEEFLVKNDPCRVEMLPIPNPFIPEEHEAWCPLSVRRSSGELLSELMPIFEKLREREENAMKSEFPITVAQRIHTPHTCQIREKSSKSVPMASSRGTPGSVDSLSDLDSSPHTPNYMTPRKSSLRAPSSSTPGSLPGSRSNSRPASRQNSKPPSRHASNLSLASSDDGTPSRIPRMSVPSRTSTTGTATQRKMTAPGALNGSKSPSGRGKLTRASSIPTLANRSSTSKIPVFIGSGDVSHSTSSSGQSRIPIYSYSTLTSPTSTSSGHSMGIRQQRTPSGRNTPSGRTTPKSSR</sequence>
<dbReference type="CDD" id="cd00176">
    <property type="entry name" value="SPEC"/>
    <property type="match status" value="15"/>
</dbReference>
<feature type="compositionally biased region" description="Polar residues" evidence="9">
    <location>
        <begin position="6837"/>
        <end position="6852"/>
    </location>
</feature>
<keyword evidence="8" id="KW-0175">Coiled coil</keyword>
<dbReference type="RefSeq" id="XP_024083968.1">
    <property type="nucleotide sequence ID" value="XM_024228200.1"/>
</dbReference>
<dbReference type="OMA" id="SDFINME"/>
<dbReference type="SMART" id="SM00150">
    <property type="entry name" value="SPEC"/>
    <property type="match status" value="36"/>
</dbReference>
<evidence type="ECO:0000256" key="3">
    <source>
        <dbReference type="ARBA" id="ARBA00022553"/>
    </source>
</evidence>
<dbReference type="PROSITE" id="PS00020">
    <property type="entry name" value="ACTININ_2"/>
    <property type="match status" value="1"/>
</dbReference>
<dbReference type="SMART" id="SM00033">
    <property type="entry name" value="CH"/>
    <property type="match status" value="2"/>
</dbReference>
<dbReference type="InterPro" id="IPR002048">
    <property type="entry name" value="EF_hand_dom"/>
</dbReference>
<dbReference type="FunFam" id="1.10.418.10:FF:000022">
    <property type="entry name" value="Short stop, isoform K"/>
    <property type="match status" value="1"/>
</dbReference>
<dbReference type="PROSITE" id="PS51460">
    <property type="entry name" value="GAR"/>
    <property type="match status" value="1"/>
</dbReference>
<dbReference type="InterPro" id="IPR001589">
    <property type="entry name" value="Actinin_actin-bd_CS"/>
</dbReference>
<dbReference type="Gene3D" id="1.10.418.10">
    <property type="entry name" value="Calponin-like domain"/>
    <property type="match status" value="2"/>
</dbReference>
<dbReference type="Gene3D" id="2.30.30.40">
    <property type="entry name" value="SH3 Domains"/>
    <property type="match status" value="1"/>
</dbReference>
<feature type="coiled-coil region" evidence="8">
    <location>
        <begin position="5288"/>
        <end position="5408"/>
    </location>
</feature>
<dbReference type="InterPro" id="IPR018159">
    <property type="entry name" value="Spectrin/alpha-actinin"/>
</dbReference>
<dbReference type="SUPFAM" id="SSF46966">
    <property type="entry name" value="Spectrin repeat"/>
    <property type="match status" value="31"/>
</dbReference>
<dbReference type="GO" id="GO:0005886">
    <property type="term" value="C:plasma membrane"/>
    <property type="evidence" value="ECO:0007669"/>
    <property type="project" value="UniProtKB-SubCell"/>
</dbReference>
<keyword evidence="2" id="KW-0963">Cytoplasm</keyword>
<dbReference type="GO" id="GO:0005882">
    <property type="term" value="C:intermediate filament"/>
    <property type="evidence" value="ECO:0007669"/>
    <property type="project" value="TreeGrafter"/>
</dbReference>
<evidence type="ECO:0000256" key="8">
    <source>
        <dbReference type="SAM" id="Coils"/>
    </source>
</evidence>
<dbReference type="FunFam" id="1.20.58.60:FF:000044">
    <property type="entry name" value="Short stop, isoform K"/>
    <property type="match status" value="1"/>
</dbReference>
<evidence type="ECO:0000256" key="7">
    <source>
        <dbReference type="ARBA" id="ARBA00023212"/>
    </source>
</evidence>
<feature type="compositionally biased region" description="Polar residues" evidence="9">
    <location>
        <begin position="3733"/>
        <end position="3745"/>
    </location>
</feature>
<dbReference type="Pfam" id="PF00307">
    <property type="entry name" value="CH"/>
    <property type="match status" value="2"/>
</dbReference>
<dbReference type="GO" id="GO:0008017">
    <property type="term" value="F:microtubule binding"/>
    <property type="evidence" value="ECO:0007669"/>
    <property type="project" value="InterPro"/>
</dbReference>
<feature type="domain" description="GAR" evidence="12">
    <location>
        <begin position="6564"/>
        <end position="6636"/>
    </location>
</feature>
<dbReference type="PANTHER" id="PTHR23169">
    <property type="entry name" value="ENVOPLAKIN"/>
    <property type="match status" value="1"/>
</dbReference>
<protein>
    <recommendedName>
        <fullName evidence="15">Microtubule-actin cross-linking factor 1</fullName>
    </recommendedName>
</protein>
<evidence type="ECO:0008006" key="15">
    <source>
        <dbReference type="Google" id="ProtNLM"/>
    </source>
</evidence>
<evidence type="ECO:0000259" key="10">
    <source>
        <dbReference type="PROSITE" id="PS50021"/>
    </source>
</evidence>
<dbReference type="CTD" id="36542"/>
<dbReference type="KEGG" id="clec:106672032"/>
<evidence type="ECO:0000313" key="14">
    <source>
        <dbReference type="Proteomes" id="UP000494040"/>
    </source>
</evidence>
<dbReference type="InterPro" id="IPR011992">
    <property type="entry name" value="EF-hand-dom_pair"/>
</dbReference>
<keyword evidence="14" id="KW-1185">Reference proteome</keyword>
<feature type="compositionally biased region" description="Basic and acidic residues" evidence="9">
    <location>
        <begin position="6376"/>
        <end position="6408"/>
    </location>
</feature>
<feature type="domain" description="Calponin-homology (CH)" evidence="10">
    <location>
        <begin position="178"/>
        <end position="282"/>
    </location>
</feature>
<evidence type="ECO:0000313" key="13">
    <source>
        <dbReference type="EnsemblMetazoa" id="XP_024083968.1"/>
    </source>
</evidence>
<dbReference type="InterPro" id="IPR043197">
    <property type="entry name" value="Plakin"/>
</dbReference>
<dbReference type="PROSITE" id="PS00018">
    <property type="entry name" value="EF_HAND_1"/>
    <property type="match status" value="1"/>
</dbReference>
<feature type="compositionally biased region" description="Polar residues" evidence="9">
    <location>
        <begin position="3752"/>
        <end position="3766"/>
    </location>
</feature>
<feature type="compositionally biased region" description="Low complexity" evidence="9">
    <location>
        <begin position="6724"/>
        <end position="6734"/>
    </location>
</feature>
<dbReference type="PANTHER" id="PTHR23169:SF23">
    <property type="entry name" value="SHORT STOP, ISOFORM H"/>
    <property type="match status" value="1"/>
</dbReference>
<feature type="compositionally biased region" description="Polar residues" evidence="9">
    <location>
        <begin position="6765"/>
        <end position="6792"/>
    </location>
</feature>
<dbReference type="SUPFAM" id="SSF75399">
    <property type="entry name" value="Plakin repeat"/>
    <property type="match status" value="7"/>
</dbReference>
<dbReference type="InterPro" id="IPR036872">
    <property type="entry name" value="CH_dom_sf"/>
</dbReference>
<dbReference type="SUPFAM" id="SSF47576">
    <property type="entry name" value="Calponin-homology domain, CH-domain"/>
    <property type="match status" value="1"/>
</dbReference>
<accession>A0A8I6TMH9</accession>
<dbReference type="InterPro" id="IPR036534">
    <property type="entry name" value="GAR_dom_sf"/>
</dbReference>
<dbReference type="GO" id="GO:0045104">
    <property type="term" value="P:intermediate filament cytoskeleton organization"/>
    <property type="evidence" value="ECO:0007669"/>
    <property type="project" value="InterPro"/>
</dbReference>
<dbReference type="PROSITE" id="PS50222">
    <property type="entry name" value="EF_HAND_2"/>
    <property type="match status" value="2"/>
</dbReference>
<keyword evidence="5" id="KW-0106">Calcium</keyword>
<dbReference type="Pfam" id="PF00435">
    <property type="entry name" value="Spectrin"/>
    <property type="match status" value="16"/>
</dbReference>
<feature type="region of interest" description="Disordered" evidence="9">
    <location>
        <begin position="3704"/>
        <end position="3766"/>
    </location>
</feature>
<dbReference type="CDD" id="cd21188">
    <property type="entry name" value="CH_PLEC-like_rpt1"/>
    <property type="match status" value="1"/>
</dbReference>
<feature type="compositionally biased region" description="Polar residues" evidence="9">
    <location>
        <begin position="6803"/>
        <end position="6816"/>
    </location>
</feature>
<feature type="compositionally biased region" description="Basic and acidic residues" evidence="9">
    <location>
        <begin position="6125"/>
        <end position="6154"/>
    </location>
</feature>
<feature type="coiled-coil region" evidence="8">
    <location>
        <begin position="970"/>
        <end position="1021"/>
    </location>
</feature>
<feature type="compositionally biased region" description="Low complexity" evidence="9">
    <location>
        <begin position="6751"/>
        <end position="6764"/>
    </location>
</feature>
<dbReference type="Pfam" id="PF17902">
    <property type="entry name" value="SH3_10"/>
    <property type="match status" value="1"/>
</dbReference>
<dbReference type="InterPro" id="IPR001715">
    <property type="entry name" value="CH_dom"/>
</dbReference>
<proteinExistence type="predicted"/>